<sequence>MNFRIQYDRQDEFLPICEDFNEMAVRLKESVTKIQQQEQNRKELLAGISHDIRSPLTSIQAYVEGLMDGVARTPKVQRSYLATIKTKVEDLDRMVSQLFLFSKMELGDYPENSIRLRLDEKIEAAVLEAKEEYKEHGLQLITDLTPVTVTADPIQLERVISNVMGNSLKYKEQEKGLLRISLIKNGATCTLTFDDDGPGVPEEALPHLFEAFYRSDPARQNPQKGSGLGLAIVKSIITHAGGSIQAKRSEFGGLKIEICLSCEEGSESDGKNTDRGR</sequence>
<evidence type="ECO:0000313" key="17">
    <source>
        <dbReference type="Proteomes" id="UP000593890"/>
    </source>
</evidence>
<dbReference type="EMBL" id="AP023321">
    <property type="protein sequence ID" value="BCI60798.1"/>
    <property type="molecule type" value="Genomic_DNA"/>
</dbReference>
<dbReference type="SMART" id="SM00387">
    <property type="entry name" value="HATPase_c"/>
    <property type="match status" value="1"/>
</dbReference>
<keyword evidence="11" id="KW-1133">Transmembrane helix</keyword>
<evidence type="ECO:0000256" key="12">
    <source>
        <dbReference type="ARBA" id="ARBA00023012"/>
    </source>
</evidence>
<dbReference type="CDD" id="cd00082">
    <property type="entry name" value="HisKA"/>
    <property type="match status" value="1"/>
</dbReference>
<keyword evidence="13" id="KW-0472">Membrane</keyword>
<dbReference type="GO" id="GO:0005886">
    <property type="term" value="C:plasma membrane"/>
    <property type="evidence" value="ECO:0007669"/>
    <property type="project" value="UniProtKB-SubCell"/>
</dbReference>
<evidence type="ECO:0000256" key="13">
    <source>
        <dbReference type="ARBA" id="ARBA00023136"/>
    </source>
</evidence>
<dbReference type="KEGG" id="sman:C12CBH8_14370"/>
<dbReference type="Proteomes" id="UP000593890">
    <property type="component" value="Chromosome"/>
</dbReference>
<dbReference type="EC" id="2.7.13.3" evidence="3"/>
<keyword evidence="12" id="KW-0902">Two-component regulatory system</keyword>
<feature type="domain" description="HAMP" evidence="15">
    <location>
        <begin position="4"/>
        <end position="32"/>
    </location>
</feature>
<dbReference type="PANTHER" id="PTHR45528">
    <property type="entry name" value="SENSOR HISTIDINE KINASE CPXA"/>
    <property type="match status" value="1"/>
</dbReference>
<dbReference type="Gene3D" id="3.30.565.10">
    <property type="entry name" value="Histidine kinase-like ATPase, C-terminal domain"/>
    <property type="match status" value="1"/>
</dbReference>
<dbReference type="GO" id="GO:0005524">
    <property type="term" value="F:ATP binding"/>
    <property type="evidence" value="ECO:0007669"/>
    <property type="project" value="UniProtKB-KW"/>
</dbReference>
<dbReference type="InterPro" id="IPR050398">
    <property type="entry name" value="HssS/ArlS-like"/>
</dbReference>
<proteinExistence type="predicted"/>
<keyword evidence="10" id="KW-0067">ATP-binding</keyword>
<accession>A0A7I8D1V5</accession>
<dbReference type="PROSITE" id="PS50885">
    <property type="entry name" value="HAMP"/>
    <property type="match status" value="1"/>
</dbReference>
<evidence type="ECO:0000259" key="14">
    <source>
        <dbReference type="PROSITE" id="PS50109"/>
    </source>
</evidence>
<evidence type="ECO:0000313" key="16">
    <source>
        <dbReference type="EMBL" id="BCI60798.1"/>
    </source>
</evidence>
<gene>
    <name evidence="16" type="ORF">C12CBH8_14370</name>
</gene>
<name>A0A7I8D1V5_9FIRM</name>
<dbReference type="AlphaFoldDB" id="A0A7I8D1V5"/>
<evidence type="ECO:0000256" key="5">
    <source>
        <dbReference type="ARBA" id="ARBA00022553"/>
    </source>
</evidence>
<dbReference type="SUPFAM" id="SSF55874">
    <property type="entry name" value="ATPase domain of HSP90 chaperone/DNA topoisomerase II/histidine kinase"/>
    <property type="match status" value="1"/>
</dbReference>
<evidence type="ECO:0000256" key="7">
    <source>
        <dbReference type="ARBA" id="ARBA00022692"/>
    </source>
</evidence>
<dbReference type="InterPro" id="IPR003660">
    <property type="entry name" value="HAMP_dom"/>
</dbReference>
<dbReference type="Gene3D" id="1.10.287.130">
    <property type="match status" value="1"/>
</dbReference>
<evidence type="ECO:0000259" key="15">
    <source>
        <dbReference type="PROSITE" id="PS50885"/>
    </source>
</evidence>
<comment type="subcellular location">
    <subcellularLocation>
        <location evidence="2">Cell membrane</location>
        <topology evidence="2">Multi-pass membrane protein</topology>
    </subcellularLocation>
</comment>
<dbReference type="InterPro" id="IPR005467">
    <property type="entry name" value="His_kinase_dom"/>
</dbReference>
<comment type="catalytic activity">
    <reaction evidence="1">
        <text>ATP + protein L-histidine = ADP + protein N-phospho-L-histidine.</text>
        <dbReference type="EC" id="2.7.13.3"/>
    </reaction>
</comment>
<dbReference type="Pfam" id="PF00512">
    <property type="entry name" value="HisKA"/>
    <property type="match status" value="1"/>
</dbReference>
<keyword evidence="8" id="KW-0547">Nucleotide-binding</keyword>
<evidence type="ECO:0000256" key="9">
    <source>
        <dbReference type="ARBA" id="ARBA00022777"/>
    </source>
</evidence>
<feature type="domain" description="Histidine kinase" evidence="14">
    <location>
        <begin position="47"/>
        <end position="264"/>
    </location>
</feature>
<keyword evidence="5" id="KW-0597">Phosphoprotein</keyword>
<evidence type="ECO:0000256" key="6">
    <source>
        <dbReference type="ARBA" id="ARBA00022679"/>
    </source>
</evidence>
<dbReference type="InterPro" id="IPR036890">
    <property type="entry name" value="HATPase_C_sf"/>
</dbReference>
<organism evidence="16 17">
    <name type="scientific">Solibaculum mannosilyticum</name>
    <dbReference type="NCBI Taxonomy" id="2780922"/>
    <lineage>
        <taxon>Bacteria</taxon>
        <taxon>Bacillati</taxon>
        <taxon>Bacillota</taxon>
        <taxon>Clostridia</taxon>
        <taxon>Eubacteriales</taxon>
        <taxon>Oscillospiraceae</taxon>
        <taxon>Solibaculum</taxon>
    </lineage>
</organism>
<dbReference type="PRINTS" id="PR00344">
    <property type="entry name" value="BCTRLSENSOR"/>
</dbReference>
<reference evidence="17" key="1">
    <citation type="submission" date="2020-07" db="EMBL/GenBank/DDBJ databases">
        <title>Complete genome sequencing of Clostridia bacterium strain 12CBH8.</title>
        <authorList>
            <person name="Sakamoto M."/>
            <person name="Murakami T."/>
            <person name="Mori H."/>
        </authorList>
    </citation>
    <scope>NUCLEOTIDE SEQUENCE [LARGE SCALE GENOMIC DNA]</scope>
    <source>
        <strain evidence="17">12CBH8</strain>
    </source>
</reference>
<keyword evidence="6" id="KW-0808">Transferase</keyword>
<dbReference type="GO" id="GO:0000155">
    <property type="term" value="F:phosphorelay sensor kinase activity"/>
    <property type="evidence" value="ECO:0007669"/>
    <property type="project" value="InterPro"/>
</dbReference>
<keyword evidence="9" id="KW-0418">Kinase</keyword>
<protein>
    <recommendedName>
        <fullName evidence="3">histidine kinase</fullName>
        <ecNumber evidence="3">2.7.13.3</ecNumber>
    </recommendedName>
</protein>
<evidence type="ECO:0000256" key="4">
    <source>
        <dbReference type="ARBA" id="ARBA00022475"/>
    </source>
</evidence>
<evidence type="ECO:0000256" key="3">
    <source>
        <dbReference type="ARBA" id="ARBA00012438"/>
    </source>
</evidence>
<dbReference type="InterPro" id="IPR003661">
    <property type="entry name" value="HisK_dim/P_dom"/>
</dbReference>
<evidence type="ECO:0000256" key="11">
    <source>
        <dbReference type="ARBA" id="ARBA00022989"/>
    </source>
</evidence>
<keyword evidence="4" id="KW-1003">Cell membrane</keyword>
<evidence type="ECO:0000256" key="1">
    <source>
        <dbReference type="ARBA" id="ARBA00000085"/>
    </source>
</evidence>
<keyword evidence="17" id="KW-1185">Reference proteome</keyword>
<dbReference type="PANTHER" id="PTHR45528:SF1">
    <property type="entry name" value="SENSOR HISTIDINE KINASE CPXA"/>
    <property type="match status" value="1"/>
</dbReference>
<evidence type="ECO:0000256" key="8">
    <source>
        <dbReference type="ARBA" id="ARBA00022741"/>
    </source>
</evidence>
<evidence type="ECO:0000256" key="2">
    <source>
        <dbReference type="ARBA" id="ARBA00004651"/>
    </source>
</evidence>
<dbReference type="SUPFAM" id="SSF47384">
    <property type="entry name" value="Homodimeric domain of signal transducing histidine kinase"/>
    <property type="match status" value="1"/>
</dbReference>
<keyword evidence="7" id="KW-0812">Transmembrane</keyword>
<dbReference type="InterPro" id="IPR036097">
    <property type="entry name" value="HisK_dim/P_sf"/>
</dbReference>
<dbReference type="PROSITE" id="PS50109">
    <property type="entry name" value="HIS_KIN"/>
    <property type="match status" value="1"/>
</dbReference>
<dbReference type="SMART" id="SM00388">
    <property type="entry name" value="HisKA"/>
    <property type="match status" value="1"/>
</dbReference>
<dbReference type="InterPro" id="IPR003594">
    <property type="entry name" value="HATPase_dom"/>
</dbReference>
<evidence type="ECO:0000256" key="10">
    <source>
        <dbReference type="ARBA" id="ARBA00022840"/>
    </source>
</evidence>
<dbReference type="Pfam" id="PF02518">
    <property type="entry name" value="HATPase_c"/>
    <property type="match status" value="1"/>
</dbReference>
<dbReference type="InterPro" id="IPR004358">
    <property type="entry name" value="Sig_transdc_His_kin-like_C"/>
</dbReference>